<comment type="subcellular location">
    <subcellularLocation>
        <location evidence="1">Secreted</location>
    </subcellularLocation>
</comment>
<feature type="disulfide bond" evidence="19">
    <location>
        <begin position="420"/>
        <end position="428"/>
    </location>
</feature>
<evidence type="ECO:0000256" key="10">
    <source>
        <dbReference type="ARBA" id="ARBA00042300"/>
    </source>
</evidence>
<comment type="catalytic activity">
    <reaction evidence="14">
        <text>1D-myo-inositol 1,2,4,5,6-pentakisphosphate + H2O = 1D-myo-inositol 1,2,5,6-tetrakisphosphate + phosphate</text>
        <dbReference type="Rhea" id="RHEA:77115"/>
        <dbReference type="ChEBI" id="CHEBI:15377"/>
        <dbReference type="ChEBI" id="CHEBI:43474"/>
        <dbReference type="ChEBI" id="CHEBI:57798"/>
        <dbReference type="ChEBI" id="CHEBI:195535"/>
    </reaction>
    <physiologicalReaction direction="left-to-right" evidence="14">
        <dbReference type="Rhea" id="RHEA:77116"/>
    </physiologicalReaction>
</comment>
<dbReference type="Gene3D" id="3.40.50.1240">
    <property type="entry name" value="Phosphoglycerate mutase-like"/>
    <property type="match status" value="1"/>
</dbReference>
<comment type="catalytic activity">
    <reaction evidence="15">
        <text>1D-myo-inositol hexakisphosphate + H2O = 1D-myo-inositol 1,2,4,5,6-pentakisphosphate + phosphate</text>
        <dbReference type="Rhea" id="RHEA:16989"/>
        <dbReference type="ChEBI" id="CHEBI:15377"/>
        <dbReference type="ChEBI" id="CHEBI:43474"/>
        <dbReference type="ChEBI" id="CHEBI:57798"/>
        <dbReference type="ChEBI" id="CHEBI:58130"/>
        <dbReference type="EC" id="3.1.3.8"/>
    </reaction>
    <physiologicalReaction direction="left-to-right" evidence="15">
        <dbReference type="Rhea" id="RHEA:16990"/>
    </physiologicalReaction>
</comment>
<evidence type="ECO:0000256" key="17">
    <source>
        <dbReference type="ARBA" id="ARBA00044262"/>
    </source>
</evidence>
<comment type="similarity">
    <text evidence="2">Belongs to the histidine acid phosphatase family.</text>
</comment>
<protein>
    <recommendedName>
        <fullName evidence="16">Phytase A</fullName>
        <ecNumber evidence="4">3.1.3.8</ecNumber>
    </recommendedName>
    <alternativeName>
        <fullName evidence="17">Histidine acid phosphatase phyA</fullName>
    </alternativeName>
    <alternativeName>
        <fullName evidence="10">Myo-inositol hexakisphosphate phosphohydrolase A</fullName>
    </alternativeName>
    <alternativeName>
        <fullName evidence="9">Myo-inositol-hexaphosphate 3-phosphohydrolase A</fullName>
    </alternativeName>
</protein>
<evidence type="ECO:0000256" key="2">
    <source>
        <dbReference type="ARBA" id="ARBA00005375"/>
    </source>
</evidence>
<sequence length="449" mass="50486">MLLAVFLLAGLALAQKGKKPTCVGNPACYFDVREHWGQYSPYFSAPHSSLQSFVPMGCKITFGSVLSRHGSRYPTKKKSEAYKNLIERIQKDVQYYGKGYEFIRDYNYSLGANDLTQHGKDELFESGKKFFYRYKQLAGKKAQPFVRASGSDRVIVSAQKFLRGFYGANGRDGGKYLDKILVIPEAEGIQNPLDHGNCKAFEDAHDSERAGEQKNAWKKFWATPVMDRLNEQLPGANMTLEDTISMMDLCPFNTVTSATLKLSPFCQLFTKQEWEAYDYYQSLDKWYAYGPGNPLGPTQGVGYVNELIARLTRSPVKDTTTTNATLDSNPRTFPLNRVLYADFTHDNTLMTVYGALGLYNNMSALPSDRVPLRREMDGYAASWVVPFGARMYVEKMRCGGHGEELVRVLVNDRVVAPKGCNADKLGRCKLKDFVNGLAFAKKGGLWNRC</sequence>
<dbReference type="Pfam" id="PF00328">
    <property type="entry name" value="His_Phos_2"/>
    <property type="match status" value="1"/>
</dbReference>
<keyword evidence="21" id="KW-1185">Reference proteome</keyword>
<evidence type="ECO:0000256" key="14">
    <source>
        <dbReference type="ARBA" id="ARBA00043748"/>
    </source>
</evidence>
<dbReference type="InterPro" id="IPR016274">
    <property type="entry name" value="Histidine_acid_Pase_euk"/>
</dbReference>
<dbReference type="EC" id="3.1.3.8" evidence="4"/>
<keyword evidence="7 19" id="KW-1015">Disulfide bond</keyword>
<evidence type="ECO:0000256" key="9">
    <source>
        <dbReference type="ARBA" id="ARBA00041857"/>
    </source>
</evidence>
<evidence type="ECO:0000256" key="5">
    <source>
        <dbReference type="ARBA" id="ARBA00022525"/>
    </source>
</evidence>
<feature type="active site" description="Nucleophile" evidence="18">
    <location>
        <position position="69"/>
    </location>
</feature>
<comment type="catalytic activity">
    <reaction evidence="12">
        <text>1D-myo-inositol 1,2-bisphosphate + H2O = 1D-myo-inositol 2-phosphate + phosphate</text>
        <dbReference type="Rhea" id="RHEA:77135"/>
        <dbReference type="ChEBI" id="CHEBI:15377"/>
        <dbReference type="ChEBI" id="CHEBI:43474"/>
        <dbReference type="ChEBI" id="CHEBI:84142"/>
        <dbReference type="ChEBI" id="CHEBI:195539"/>
    </reaction>
    <physiologicalReaction direction="left-to-right" evidence="12">
        <dbReference type="Rhea" id="RHEA:77136"/>
    </physiologicalReaction>
</comment>
<reference evidence="20" key="1">
    <citation type="journal article" date="2020" name="bioRxiv">
        <title>Whole genome comparisons of ergot fungi reveals the divergence and evolution of species within the genus Claviceps are the result of varying mechanisms driving genome evolution and host range expansion.</title>
        <authorList>
            <person name="Wyka S.A."/>
            <person name="Mondo S.J."/>
            <person name="Liu M."/>
            <person name="Dettman J."/>
            <person name="Nalam V."/>
            <person name="Broders K.D."/>
        </authorList>
    </citation>
    <scope>NUCLEOTIDE SEQUENCE</scope>
    <source>
        <strain evidence="20">CCC 489</strain>
    </source>
</reference>
<dbReference type="OrthoDB" id="6509975at2759"/>
<evidence type="ECO:0000256" key="6">
    <source>
        <dbReference type="ARBA" id="ARBA00022801"/>
    </source>
</evidence>
<dbReference type="InterPro" id="IPR000560">
    <property type="entry name" value="His_Pase_clade-2"/>
</dbReference>
<feature type="disulfide bond" evidence="19">
    <location>
        <begin position="250"/>
        <end position="266"/>
    </location>
</feature>
<dbReference type="PIRSF" id="PIRSF000894">
    <property type="entry name" value="Acid_phosphatase"/>
    <property type="match status" value="1"/>
</dbReference>
<evidence type="ECO:0000313" key="20">
    <source>
        <dbReference type="EMBL" id="KAG5925537.1"/>
    </source>
</evidence>
<dbReference type="GO" id="GO:0003993">
    <property type="term" value="F:acid phosphatase activity"/>
    <property type="evidence" value="ECO:0007669"/>
    <property type="project" value="TreeGrafter"/>
</dbReference>
<dbReference type="EMBL" id="SRPY01000362">
    <property type="protein sequence ID" value="KAG5925537.1"/>
    <property type="molecule type" value="Genomic_DNA"/>
</dbReference>
<dbReference type="PANTHER" id="PTHR20963">
    <property type="entry name" value="MULTIPLE INOSITOL POLYPHOSPHATE PHOSPHATASE-RELATED"/>
    <property type="match status" value="1"/>
</dbReference>
<evidence type="ECO:0000256" key="1">
    <source>
        <dbReference type="ARBA" id="ARBA00004613"/>
    </source>
</evidence>
<comment type="catalytic activity">
    <reaction evidence="11">
        <text>1D-myo-inositol 1,2,5,6-tetrakisphosphate + H2O = 1D-myo-inositol 1,2,6-trisphosphate + phosphate</text>
        <dbReference type="Rhea" id="RHEA:77119"/>
        <dbReference type="ChEBI" id="CHEBI:15377"/>
        <dbReference type="ChEBI" id="CHEBI:43474"/>
        <dbReference type="ChEBI" id="CHEBI:195535"/>
        <dbReference type="ChEBI" id="CHEBI:195537"/>
    </reaction>
    <physiologicalReaction direction="left-to-right" evidence="11">
        <dbReference type="Rhea" id="RHEA:77120"/>
    </physiologicalReaction>
</comment>
<dbReference type="AlphaFoldDB" id="A0A8K0J617"/>
<comment type="subunit">
    <text evidence="3">Monomer.</text>
</comment>
<evidence type="ECO:0000256" key="16">
    <source>
        <dbReference type="ARBA" id="ARBA00044106"/>
    </source>
</evidence>
<evidence type="ECO:0000256" key="11">
    <source>
        <dbReference type="ARBA" id="ARBA00043670"/>
    </source>
</evidence>
<feature type="disulfide bond" evidence="19">
    <location>
        <begin position="198"/>
        <end position="449"/>
    </location>
</feature>
<dbReference type="GO" id="GO:0016158">
    <property type="term" value="F:inositol hexakisphosphate 3-phosphatase activity"/>
    <property type="evidence" value="ECO:0007669"/>
    <property type="project" value="UniProtKB-EC"/>
</dbReference>
<evidence type="ECO:0000256" key="8">
    <source>
        <dbReference type="ARBA" id="ARBA00023180"/>
    </source>
</evidence>
<evidence type="ECO:0000256" key="4">
    <source>
        <dbReference type="ARBA" id="ARBA00012632"/>
    </source>
</evidence>
<gene>
    <name evidence="20" type="ORF">E4U42_004193</name>
</gene>
<evidence type="ECO:0000256" key="7">
    <source>
        <dbReference type="ARBA" id="ARBA00023157"/>
    </source>
</evidence>
<dbReference type="InterPro" id="IPR029033">
    <property type="entry name" value="His_PPase_superfam"/>
</dbReference>
<evidence type="ECO:0000256" key="18">
    <source>
        <dbReference type="PIRSR" id="PIRSR000894-1"/>
    </source>
</evidence>
<keyword evidence="8" id="KW-0325">Glycoprotein</keyword>
<evidence type="ECO:0000256" key="12">
    <source>
        <dbReference type="ARBA" id="ARBA00043675"/>
    </source>
</evidence>
<accession>A0A8K0J617</accession>
<evidence type="ECO:0000256" key="3">
    <source>
        <dbReference type="ARBA" id="ARBA00011245"/>
    </source>
</evidence>
<dbReference type="CDD" id="cd07061">
    <property type="entry name" value="HP_HAP_like"/>
    <property type="match status" value="1"/>
</dbReference>
<keyword evidence="6" id="KW-0378">Hydrolase</keyword>
<dbReference type="Proteomes" id="UP000811619">
    <property type="component" value="Unassembled WGS sequence"/>
</dbReference>
<organism evidence="20 21">
    <name type="scientific">Claviceps africana</name>
    <dbReference type="NCBI Taxonomy" id="83212"/>
    <lineage>
        <taxon>Eukaryota</taxon>
        <taxon>Fungi</taxon>
        <taxon>Dikarya</taxon>
        <taxon>Ascomycota</taxon>
        <taxon>Pezizomycotina</taxon>
        <taxon>Sordariomycetes</taxon>
        <taxon>Hypocreomycetidae</taxon>
        <taxon>Hypocreales</taxon>
        <taxon>Clavicipitaceae</taxon>
        <taxon>Claviceps</taxon>
    </lineage>
</organism>
<comment type="caution">
    <text evidence="20">The sequence shown here is derived from an EMBL/GenBank/DDBJ whole genome shotgun (WGS) entry which is preliminary data.</text>
</comment>
<feature type="active site" description="Proton donor" evidence="18">
    <location>
        <position position="346"/>
    </location>
</feature>
<evidence type="ECO:0000256" key="19">
    <source>
        <dbReference type="PIRSR" id="PIRSR000894-2"/>
    </source>
</evidence>
<evidence type="ECO:0000313" key="21">
    <source>
        <dbReference type="Proteomes" id="UP000811619"/>
    </source>
</evidence>
<dbReference type="SUPFAM" id="SSF53254">
    <property type="entry name" value="Phosphoglycerate mutase-like"/>
    <property type="match status" value="1"/>
</dbReference>
<feature type="disulfide bond" evidence="19">
    <location>
        <begin position="58"/>
        <end position="398"/>
    </location>
</feature>
<dbReference type="PANTHER" id="PTHR20963:SF24">
    <property type="entry name" value="3-PHYTASE B"/>
    <property type="match status" value="1"/>
</dbReference>
<dbReference type="GO" id="GO:0005576">
    <property type="term" value="C:extracellular region"/>
    <property type="evidence" value="ECO:0007669"/>
    <property type="project" value="UniProtKB-SubCell"/>
</dbReference>
<proteinExistence type="inferred from homology"/>
<dbReference type="PROSITE" id="PS00778">
    <property type="entry name" value="HIS_ACID_PHOSPHAT_2"/>
    <property type="match status" value="1"/>
</dbReference>
<evidence type="ECO:0000256" key="15">
    <source>
        <dbReference type="ARBA" id="ARBA00043788"/>
    </source>
</evidence>
<keyword evidence="5" id="KW-0964">Secreted</keyword>
<comment type="catalytic activity">
    <reaction evidence="13">
        <text>1D-myo-inositol 1,2,6-trisphosphate + H2O = 1D-myo-inositol 1,2-bisphosphate + phosphate</text>
        <dbReference type="Rhea" id="RHEA:77131"/>
        <dbReference type="ChEBI" id="CHEBI:15377"/>
        <dbReference type="ChEBI" id="CHEBI:43474"/>
        <dbReference type="ChEBI" id="CHEBI:195537"/>
        <dbReference type="ChEBI" id="CHEBI:195539"/>
    </reaction>
    <physiologicalReaction direction="left-to-right" evidence="13">
        <dbReference type="Rhea" id="RHEA:77132"/>
    </physiologicalReaction>
</comment>
<evidence type="ECO:0000256" key="13">
    <source>
        <dbReference type="ARBA" id="ARBA00043721"/>
    </source>
</evidence>
<name>A0A8K0J617_9HYPO</name>
<dbReference type="InterPro" id="IPR033379">
    <property type="entry name" value="Acid_Pase_AS"/>
</dbReference>